<feature type="signal peptide" evidence="2">
    <location>
        <begin position="1"/>
        <end position="18"/>
    </location>
</feature>
<evidence type="ECO:0000313" key="3">
    <source>
        <dbReference type="EMBL" id="SCV68201.1"/>
    </source>
</evidence>
<evidence type="ECO:0000256" key="2">
    <source>
        <dbReference type="SAM" id="SignalP"/>
    </source>
</evidence>
<name>A0A238F7Z0_9BASI</name>
<keyword evidence="1" id="KW-0812">Transmembrane</keyword>
<keyword evidence="2" id="KW-0732">Signal</keyword>
<protein>
    <submittedName>
        <fullName evidence="3">BQ2448_322 protein</fullName>
    </submittedName>
</protein>
<organism evidence="3 4">
    <name type="scientific">Microbotryum intermedium</name>
    <dbReference type="NCBI Taxonomy" id="269621"/>
    <lineage>
        <taxon>Eukaryota</taxon>
        <taxon>Fungi</taxon>
        <taxon>Dikarya</taxon>
        <taxon>Basidiomycota</taxon>
        <taxon>Pucciniomycotina</taxon>
        <taxon>Microbotryomycetes</taxon>
        <taxon>Microbotryales</taxon>
        <taxon>Microbotryaceae</taxon>
        <taxon>Microbotryum</taxon>
    </lineage>
</organism>
<reference evidence="4" key="1">
    <citation type="submission" date="2016-09" db="EMBL/GenBank/DDBJ databases">
        <authorList>
            <person name="Jeantristanb JTB J.-T."/>
            <person name="Ricardo R."/>
        </authorList>
    </citation>
    <scope>NUCLEOTIDE SEQUENCE [LARGE SCALE GENOMIC DNA]</scope>
</reference>
<dbReference type="OrthoDB" id="3259746at2759"/>
<feature type="transmembrane region" description="Helical" evidence="1">
    <location>
        <begin position="259"/>
        <end position="279"/>
    </location>
</feature>
<sequence>MATLILVALTLHQHTAQAALTLRGPVNLVQCEYAAFNWSGGIVPYSFNAGPVTGSSVEQNATDWQGVNWLVDWPAGTPINFRVATALRIDPYPDQTYAYAGTKIVQPSATGDASCIPESHTHEPVLPNQMFITSPFYPTYKVCDPVNVTWTGGVGPFTIMVIPVDWEQYAQTFTTPDRLFTWTPTIHGRTSVYLTIAPSDFSVSKVVHSPTVFIDDSLNNGCVDPAFHNVSYIARPEKTHPRTSDGPIQQHRLTPGITIGNRIVIGLGTGLILLVFYINRIMTHRVEKRMAYERLWYQGQQLKVAEAASALSGFSAGTSPIERMKARTLQNPSWGAMYYDQPADSMGAPIQAVR</sequence>
<keyword evidence="1" id="KW-1133">Transmembrane helix</keyword>
<evidence type="ECO:0000256" key="1">
    <source>
        <dbReference type="SAM" id="Phobius"/>
    </source>
</evidence>
<evidence type="ECO:0000313" key="4">
    <source>
        <dbReference type="Proteomes" id="UP000198372"/>
    </source>
</evidence>
<gene>
    <name evidence="3" type="ORF">BQ2448_322</name>
</gene>
<proteinExistence type="predicted"/>
<accession>A0A238F7Z0</accession>
<dbReference type="AlphaFoldDB" id="A0A238F7Z0"/>
<keyword evidence="4" id="KW-1185">Reference proteome</keyword>
<feature type="chain" id="PRO_5013189706" evidence="2">
    <location>
        <begin position="19"/>
        <end position="354"/>
    </location>
</feature>
<dbReference type="Proteomes" id="UP000198372">
    <property type="component" value="Unassembled WGS sequence"/>
</dbReference>
<dbReference type="EMBL" id="FMSP01000003">
    <property type="protein sequence ID" value="SCV68201.1"/>
    <property type="molecule type" value="Genomic_DNA"/>
</dbReference>
<keyword evidence="1" id="KW-0472">Membrane</keyword>